<evidence type="ECO:0000313" key="2">
    <source>
        <dbReference type="Proteomes" id="UP000053558"/>
    </source>
</evidence>
<dbReference type="OrthoDB" id="3187773at2759"/>
<sequence>MWVVRPEYLGNRPNMAVIHLDSISRGAHLIPVYGTATLPEELQFHDSLDAFCTFYVNRWADHHMHSFMYGDN</sequence>
<dbReference type="EMBL" id="JH711577">
    <property type="protein sequence ID" value="EIW82006.1"/>
    <property type="molecule type" value="Genomic_DNA"/>
</dbReference>
<accession>A0A5M3MSD7</accession>
<dbReference type="OMA" id="CVIRACH"/>
<name>A0A5M3MSD7_CONPW</name>
<comment type="caution">
    <text evidence="1">The sequence shown here is derived from an EMBL/GenBank/DDBJ whole genome shotgun (WGS) entry which is preliminary data.</text>
</comment>
<dbReference type="AlphaFoldDB" id="A0A5M3MSD7"/>
<organism evidence="1 2">
    <name type="scientific">Coniophora puteana (strain RWD-64-598)</name>
    <name type="common">Brown rot fungus</name>
    <dbReference type="NCBI Taxonomy" id="741705"/>
    <lineage>
        <taxon>Eukaryota</taxon>
        <taxon>Fungi</taxon>
        <taxon>Dikarya</taxon>
        <taxon>Basidiomycota</taxon>
        <taxon>Agaricomycotina</taxon>
        <taxon>Agaricomycetes</taxon>
        <taxon>Agaricomycetidae</taxon>
        <taxon>Boletales</taxon>
        <taxon>Coniophorineae</taxon>
        <taxon>Coniophoraceae</taxon>
        <taxon>Coniophora</taxon>
    </lineage>
</organism>
<proteinExistence type="predicted"/>
<gene>
    <name evidence="1" type="ORF">CONPUDRAFT_54522</name>
</gene>
<keyword evidence="2" id="KW-1185">Reference proteome</keyword>
<dbReference type="RefSeq" id="XP_007767394.1">
    <property type="nucleotide sequence ID" value="XM_007769204.1"/>
</dbReference>
<dbReference type="Proteomes" id="UP000053558">
    <property type="component" value="Unassembled WGS sequence"/>
</dbReference>
<evidence type="ECO:0000313" key="1">
    <source>
        <dbReference type="EMBL" id="EIW82006.1"/>
    </source>
</evidence>
<reference evidence="2" key="1">
    <citation type="journal article" date="2012" name="Science">
        <title>The Paleozoic origin of enzymatic lignin decomposition reconstructed from 31 fungal genomes.</title>
        <authorList>
            <person name="Floudas D."/>
            <person name="Binder M."/>
            <person name="Riley R."/>
            <person name="Barry K."/>
            <person name="Blanchette R.A."/>
            <person name="Henrissat B."/>
            <person name="Martinez A.T."/>
            <person name="Otillar R."/>
            <person name="Spatafora J.W."/>
            <person name="Yadav J.S."/>
            <person name="Aerts A."/>
            <person name="Benoit I."/>
            <person name="Boyd A."/>
            <person name="Carlson A."/>
            <person name="Copeland A."/>
            <person name="Coutinho P.M."/>
            <person name="de Vries R.P."/>
            <person name="Ferreira P."/>
            <person name="Findley K."/>
            <person name="Foster B."/>
            <person name="Gaskell J."/>
            <person name="Glotzer D."/>
            <person name="Gorecki P."/>
            <person name="Heitman J."/>
            <person name="Hesse C."/>
            <person name="Hori C."/>
            <person name="Igarashi K."/>
            <person name="Jurgens J.A."/>
            <person name="Kallen N."/>
            <person name="Kersten P."/>
            <person name="Kohler A."/>
            <person name="Kuees U."/>
            <person name="Kumar T.K.A."/>
            <person name="Kuo A."/>
            <person name="LaButti K."/>
            <person name="Larrondo L.F."/>
            <person name="Lindquist E."/>
            <person name="Ling A."/>
            <person name="Lombard V."/>
            <person name="Lucas S."/>
            <person name="Lundell T."/>
            <person name="Martin R."/>
            <person name="McLaughlin D.J."/>
            <person name="Morgenstern I."/>
            <person name="Morin E."/>
            <person name="Murat C."/>
            <person name="Nagy L.G."/>
            <person name="Nolan M."/>
            <person name="Ohm R.A."/>
            <person name="Patyshakuliyeva A."/>
            <person name="Rokas A."/>
            <person name="Ruiz-Duenas F.J."/>
            <person name="Sabat G."/>
            <person name="Salamov A."/>
            <person name="Samejima M."/>
            <person name="Schmutz J."/>
            <person name="Slot J.C."/>
            <person name="St John F."/>
            <person name="Stenlid J."/>
            <person name="Sun H."/>
            <person name="Sun S."/>
            <person name="Syed K."/>
            <person name="Tsang A."/>
            <person name="Wiebenga A."/>
            <person name="Young D."/>
            <person name="Pisabarro A."/>
            <person name="Eastwood D.C."/>
            <person name="Martin F."/>
            <person name="Cullen D."/>
            <person name="Grigoriev I.V."/>
            <person name="Hibbett D.S."/>
        </authorList>
    </citation>
    <scope>NUCLEOTIDE SEQUENCE [LARGE SCALE GENOMIC DNA]</scope>
    <source>
        <strain evidence="2">RWD-64-598 SS2</strain>
    </source>
</reference>
<dbReference type="KEGG" id="cput:CONPUDRAFT_54522"/>
<protein>
    <submittedName>
        <fullName evidence="1">Uncharacterized protein</fullName>
    </submittedName>
</protein>
<dbReference type="GeneID" id="19207669"/>